<evidence type="ECO:0000313" key="12">
    <source>
        <dbReference type="EMBL" id="RKV61326.1"/>
    </source>
</evidence>
<accession>A0A496JKE9</accession>
<evidence type="ECO:0000256" key="3">
    <source>
        <dbReference type="ARBA" id="ARBA00022553"/>
    </source>
</evidence>
<evidence type="ECO:0000256" key="8">
    <source>
        <dbReference type="HAMAP-Rule" id="MF_00332"/>
    </source>
</evidence>
<dbReference type="InterPro" id="IPR018181">
    <property type="entry name" value="Heat_shock_70_CS"/>
</dbReference>
<comment type="similarity">
    <text evidence="1 8 9">Belongs to the heat shock protein 70 family.</text>
</comment>
<dbReference type="Gene3D" id="1.20.1270.10">
    <property type="match status" value="1"/>
</dbReference>
<evidence type="ECO:0000313" key="13">
    <source>
        <dbReference type="Proteomes" id="UP000279456"/>
    </source>
</evidence>
<keyword evidence="7 8" id="KW-0143">Chaperone</keyword>
<dbReference type="InterPro" id="IPR029048">
    <property type="entry name" value="HSP70_C_sf"/>
</dbReference>
<evidence type="ECO:0000256" key="2">
    <source>
        <dbReference type="ARBA" id="ARBA00014415"/>
    </source>
</evidence>
<gene>
    <name evidence="8" type="primary">dnaK</name>
    <name evidence="12" type="ORF">DD776_00975</name>
</gene>
<dbReference type="GO" id="GO:0051082">
    <property type="term" value="F:unfolded protein binding"/>
    <property type="evidence" value="ECO:0007669"/>
    <property type="project" value="InterPro"/>
</dbReference>
<sequence>MGKVIGIDLGTTNSAMAVYEGNEAKIIANKEGKNTTPSIVAFTDKGEILVGESAKRQAVTNPEKTIYSIKRIMGLMFNEDKAKEAEKRLPYKIVDRNGACAIEISGKVYTPQEISAKILMKLKEDAESYLGESVTEAVITVPAYFNDSQRKATKEAGTIAGLNVLRIINEPTSAALAYGLDKKESEKIMVYDLGGGTFDVTVLETGDNVVEVLATGGDAFLGGDDFDNRVIDFLAAEFKSETGIEIKNDVMALQRLKEAAENAKKELSSAMETEINLPFITADATGPKHLVKKLTRAKFESLTEDLMEETISKIESVIKDAGLTKNEISEVVMVGGSTRIPKVQERVKAFINKELNKSVNPDEVVAVGASIQGGVLKGDVKDVLLLDVTPLSLGIETLGGVMTKVIDRGTTIPAKKSQVFSTAEDNQPAVSIMVLQGERELARDNKSLGKFDLQGIAPAPRGVPQIEVTFDIDANGILTVSAQDKNTGKSQEIKISGSSGLSDSEIEKMVKDAELHKEEDARKKEVIEARNHADSLAHQTQKSLDEHKTNLNENDANEIQNAINALKDCIKNDNATKTELEDKTKLLVQAAQKLSEAMANKNNAEQPKKKDDDVIDAEVE</sequence>
<evidence type="ECO:0000256" key="9">
    <source>
        <dbReference type="RuleBase" id="RU003322"/>
    </source>
</evidence>
<dbReference type="FunFam" id="3.90.640.10:FF:000003">
    <property type="entry name" value="Molecular chaperone DnaK"/>
    <property type="match status" value="1"/>
</dbReference>
<evidence type="ECO:0000256" key="1">
    <source>
        <dbReference type="ARBA" id="ARBA00007381"/>
    </source>
</evidence>
<dbReference type="GO" id="GO:0005524">
    <property type="term" value="F:ATP binding"/>
    <property type="evidence" value="ECO:0007669"/>
    <property type="project" value="UniProtKB-UniRule"/>
</dbReference>
<dbReference type="CDD" id="cd10234">
    <property type="entry name" value="ASKHA_NBD_HSP70_DnaK-like"/>
    <property type="match status" value="1"/>
</dbReference>
<evidence type="ECO:0000256" key="11">
    <source>
        <dbReference type="SAM" id="MobiDB-lite"/>
    </source>
</evidence>
<dbReference type="EMBL" id="QEHH01000001">
    <property type="protein sequence ID" value="RKV61326.1"/>
    <property type="molecule type" value="Genomic_DNA"/>
</dbReference>
<feature type="coiled-coil region" evidence="10">
    <location>
        <begin position="246"/>
        <end position="277"/>
    </location>
</feature>
<dbReference type="PROSITE" id="PS01036">
    <property type="entry name" value="HSP70_3"/>
    <property type="match status" value="1"/>
</dbReference>
<keyword evidence="3 8" id="KW-0597">Phosphoprotein</keyword>
<dbReference type="FunFam" id="3.30.420.40:FF:000004">
    <property type="entry name" value="Molecular chaperone DnaK"/>
    <property type="match status" value="1"/>
</dbReference>
<dbReference type="FunFam" id="1.20.1270.10:FF:000001">
    <property type="entry name" value="Molecular chaperone DnaK"/>
    <property type="match status" value="1"/>
</dbReference>
<protein>
    <recommendedName>
        <fullName evidence="2 8">Chaperone protein DnaK</fullName>
    </recommendedName>
    <alternativeName>
        <fullName evidence="8">HSP70</fullName>
    </alternativeName>
    <alternativeName>
        <fullName evidence="8">Heat shock 70 kDa protein</fullName>
    </alternativeName>
    <alternativeName>
        <fullName evidence="8">Heat shock protein 70</fullName>
    </alternativeName>
</protein>
<dbReference type="FunFam" id="2.60.34.10:FF:000014">
    <property type="entry name" value="Chaperone protein DnaK HSP70"/>
    <property type="match status" value="1"/>
</dbReference>
<dbReference type="GO" id="GO:0140662">
    <property type="term" value="F:ATP-dependent protein folding chaperone"/>
    <property type="evidence" value="ECO:0007669"/>
    <property type="project" value="InterPro"/>
</dbReference>
<dbReference type="PROSITE" id="PS00297">
    <property type="entry name" value="HSP70_1"/>
    <property type="match status" value="1"/>
</dbReference>
<name>A0A496JKE9_HELPX</name>
<evidence type="ECO:0000256" key="7">
    <source>
        <dbReference type="ARBA" id="ARBA00023186"/>
    </source>
</evidence>
<proteinExistence type="evidence at transcript level"/>
<dbReference type="SUPFAM" id="SSF100920">
    <property type="entry name" value="Heat shock protein 70kD (HSP70), peptide-binding domain"/>
    <property type="match status" value="1"/>
</dbReference>
<dbReference type="NCBIfam" id="TIGR02350">
    <property type="entry name" value="prok_dnaK"/>
    <property type="match status" value="1"/>
</dbReference>
<feature type="region of interest" description="Disordered" evidence="11">
    <location>
        <begin position="597"/>
        <end position="620"/>
    </location>
</feature>
<dbReference type="PRINTS" id="PR00301">
    <property type="entry name" value="HEATSHOCK70"/>
</dbReference>
<keyword evidence="4 8" id="KW-0547">Nucleotide-binding</keyword>
<organism evidence="12 13">
    <name type="scientific">Helicobacter pylori</name>
    <name type="common">Campylobacter pylori</name>
    <dbReference type="NCBI Taxonomy" id="210"/>
    <lineage>
        <taxon>Bacteria</taxon>
        <taxon>Pseudomonadati</taxon>
        <taxon>Campylobacterota</taxon>
        <taxon>Epsilonproteobacteria</taxon>
        <taxon>Campylobacterales</taxon>
        <taxon>Helicobacteraceae</taxon>
        <taxon>Helicobacter</taxon>
    </lineage>
</organism>
<dbReference type="Proteomes" id="UP000279456">
    <property type="component" value="Unassembled WGS sequence"/>
</dbReference>
<dbReference type="SUPFAM" id="SSF100934">
    <property type="entry name" value="Heat shock protein 70kD (HSP70), C-terminal subdomain"/>
    <property type="match status" value="1"/>
</dbReference>
<evidence type="ECO:0000256" key="10">
    <source>
        <dbReference type="SAM" id="Coils"/>
    </source>
</evidence>
<dbReference type="Gene3D" id="2.60.34.10">
    <property type="entry name" value="Substrate Binding Domain Of DNAk, Chain A, domain 1"/>
    <property type="match status" value="1"/>
</dbReference>
<evidence type="ECO:0000256" key="6">
    <source>
        <dbReference type="ARBA" id="ARBA00023016"/>
    </source>
</evidence>
<dbReference type="InterPro" id="IPR029047">
    <property type="entry name" value="HSP70_peptide-bd_sf"/>
</dbReference>
<dbReference type="RefSeq" id="WP_120811191.1">
    <property type="nucleotide sequence ID" value="NZ_QEHH01000001.1"/>
</dbReference>
<evidence type="ECO:0000256" key="4">
    <source>
        <dbReference type="ARBA" id="ARBA00022741"/>
    </source>
</evidence>
<dbReference type="HAMAP" id="MF_00332">
    <property type="entry name" value="DnaK"/>
    <property type="match status" value="1"/>
</dbReference>
<dbReference type="AlphaFoldDB" id="A0A496JKE9"/>
<keyword evidence="10" id="KW-0175">Coiled coil</keyword>
<dbReference type="InterPro" id="IPR012725">
    <property type="entry name" value="Chaperone_DnaK"/>
</dbReference>
<dbReference type="PANTHER" id="PTHR19375">
    <property type="entry name" value="HEAT SHOCK PROTEIN 70KDA"/>
    <property type="match status" value="1"/>
</dbReference>
<dbReference type="SUPFAM" id="SSF53067">
    <property type="entry name" value="Actin-like ATPase domain"/>
    <property type="match status" value="2"/>
</dbReference>
<keyword evidence="6 8" id="KW-0346">Stress response</keyword>
<dbReference type="Gene3D" id="3.30.420.40">
    <property type="match status" value="2"/>
</dbReference>
<comment type="function">
    <text evidence="8">Acts as a chaperone.</text>
</comment>
<evidence type="ECO:0000256" key="5">
    <source>
        <dbReference type="ARBA" id="ARBA00022840"/>
    </source>
</evidence>
<dbReference type="Pfam" id="PF00012">
    <property type="entry name" value="HSP70"/>
    <property type="match status" value="1"/>
</dbReference>
<keyword evidence="5 8" id="KW-0067">ATP-binding</keyword>
<comment type="induction">
    <text evidence="8">By stress conditions e.g. heat shock.</text>
</comment>
<dbReference type="NCBIfam" id="NF001413">
    <property type="entry name" value="PRK00290.1"/>
    <property type="match status" value="1"/>
</dbReference>
<feature type="modified residue" description="Phosphothreonine; by autocatalysis" evidence="8">
    <location>
        <position position="197"/>
    </location>
</feature>
<dbReference type="PROSITE" id="PS00329">
    <property type="entry name" value="HSP70_2"/>
    <property type="match status" value="1"/>
</dbReference>
<dbReference type="InterPro" id="IPR013126">
    <property type="entry name" value="Hsp_70_fam"/>
</dbReference>
<dbReference type="InterPro" id="IPR043129">
    <property type="entry name" value="ATPase_NBD"/>
</dbReference>
<dbReference type="Gene3D" id="3.90.640.10">
    <property type="entry name" value="Actin, Chain A, domain 4"/>
    <property type="match status" value="1"/>
</dbReference>
<comment type="caution">
    <text evidence="12">The sequence shown here is derived from an EMBL/GenBank/DDBJ whole genome shotgun (WGS) entry which is preliminary data.</text>
</comment>
<reference evidence="12 13" key="1">
    <citation type="submission" date="2018-04" db="EMBL/GenBank/DDBJ databases">
        <title>Complete genome sequences of Helicobacter pylori.</title>
        <authorList>
            <person name="Palau M."/>
            <person name="Minana-Galbis D."/>
        </authorList>
    </citation>
    <scope>NUCLEOTIDE SEQUENCE [LARGE SCALE GENOMIC DNA]</scope>
    <source>
        <strain evidence="12 13">B126</strain>
    </source>
</reference>